<reference evidence="1" key="1">
    <citation type="submission" date="2022-04" db="EMBL/GenBank/DDBJ databases">
        <title>Jade perch genome.</title>
        <authorList>
            <person name="Chao B."/>
        </authorList>
    </citation>
    <scope>NUCLEOTIDE SEQUENCE</scope>
    <source>
        <strain evidence="1">CB-2022</strain>
    </source>
</reference>
<gene>
    <name evidence="1" type="ORF">L3Q82_015756</name>
</gene>
<keyword evidence="2" id="KW-1185">Reference proteome</keyword>
<comment type="caution">
    <text evidence="1">The sequence shown here is derived from an EMBL/GenBank/DDBJ whole genome shotgun (WGS) entry which is preliminary data.</text>
</comment>
<dbReference type="Proteomes" id="UP000831701">
    <property type="component" value="Chromosome 19"/>
</dbReference>
<sequence length="478" mass="52341">MCSRVWFVTDRRISQEYPQVQILRALKERCADEDVDFRSLLMDQIVLTISEGQLGKYHPVNANLMWGETARVCPGSAAQSFNGSRALFGEHTAVKQAEGRAALLRVKPSINSQWTDWSRCGLATPDSAYSVGLRVEQEMVTSYPQVVVVVVRVPTPWVQSDSDITVLRHLEKMGCRLINRPQAILNCVNKFWTFQELAGHGVPLPDTFSYGGHDNFRKMIDEAEPLGYPVVVKNARGHRGKAVFLARDKHHLTDLCHLIRHDTPYLFQEYVKESHGRDVRVVLVGGRVIGSMLRCSTDGRMQSNCSLGGVGMMCPLSEQGKQLAIEVSNILGMDVCGIDLLQLNDGSFVVCEANANVGFIAFDQACGMDVAGIVAADYALSMLPSRLTRKMSLLSVVSSTSETSSEPEVCQVPASGSSLPEAVCNMSMGSTSSESDPELAEPSQSSPRQSTAPALPDLPDPAYNFNTLLANEIKLLTE</sequence>
<evidence type="ECO:0000313" key="1">
    <source>
        <dbReference type="EMBL" id="KAI3357303.1"/>
    </source>
</evidence>
<name>A0ACB8VNY0_9TELE</name>
<accession>A0ACB8VNY0</accession>
<organism evidence="1 2">
    <name type="scientific">Scortum barcoo</name>
    <name type="common">barcoo grunter</name>
    <dbReference type="NCBI Taxonomy" id="214431"/>
    <lineage>
        <taxon>Eukaryota</taxon>
        <taxon>Metazoa</taxon>
        <taxon>Chordata</taxon>
        <taxon>Craniata</taxon>
        <taxon>Vertebrata</taxon>
        <taxon>Euteleostomi</taxon>
        <taxon>Actinopterygii</taxon>
        <taxon>Neopterygii</taxon>
        <taxon>Teleostei</taxon>
        <taxon>Neoteleostei</taxon>
        <taxon>Acanthomorphata</taxon>
        <taxon>Eupercaria</taxon>
        <taxon>Centrarchiformes</taxon>
        <taxon>Terapontoidei</taxon>
        <taxon>Terapontidae</taxon>
        <taxon>Scortum</taxon>
    </lineage>
</organism>
<protein>
    <submittedName>
        <fullName evidence="1">Uncharacterized protein</fullName>
    </submittedName>
</protein>
<dbReference type="EMBL" id="CM041549">
    <property type="protein sequence ID" value="KAI3357303.1"/>
    <property type="molecule type" value="Genomic_DNA"/>
</dbReference>
<evidence type="ECO:0000313" key="2">
    <source>
        <dbReference type="Proteomes" id="UP000831701"/>
    </source>
</evidence>
<proteinExistence type="predicted"/>